<keyword evidence="12" id="KW-0137">Centromere</keyword>
<organism evidence="16 17">
    <name type="scientific">Mya arenaria</name>
    <name type="common">Soft-shell clam</name>
    <dbReference type="NCBI Taxonomy" id="6604"/>
    <lineage>
        <taxon>Eukaryota</taxon>
        <taxon>Metazoa</taxon>
        <taxon>Spiralia</taxon>
        <taxon>Lophotrochozoa</taxon>
        <taxon>Mollusca</taxon>
        <taxon>Bivalvia</taxon>
        <taxon>Autobranchia</taxon>
        <taxon>Heteroconchia</taxon>
        <taxon>Euheterodonta</taxon>
        <taxon>Imparidentia</taxon>
        <taxon>Neoheterodontei</taxon>
        <taxon>Myida</taxon>
        <taxon>Myoidea</taxon>
        <taxon>Myidae</taxon>
        <taxon>Mya</taxon>
    </lineage>
</organism>
<evidence type="ECO:0000256" key="2">
    <source>
        <dbReference type="ARBA" id="ARBA00004629"/>
    </source>
</evidence>
<feature type="domain" description="Ska2 N-terminal" evidence="15">
    <location>
        <begin position="3"/>
        <end position="95"/>
    </location>
</feature>
<keyword evidence="8" id="KW-0498">Mitosis</keyword>
<keyword evidence="5" id="KW-0963">Cytoplasm</keyword>
<evidence type="ECO:0000259" key="15">
    <source>
        <dbReference type="Pfam" id="PF16740"/>
    </source>
</evidence>
<keyword evidence="7" id="KW-0493">Microtubule</keyword>
<evidence type="ECO:0000256" key="4">
    <source>
        <dbReference type="ARBA" id="ARBA00022454"/>
    </source>
</evidence>
<dbReference type="PANTHER" id="PTHR32017:SF3">
    <property type="entry name" value="SPINDLE AND KINETOCHORE-ASSOCIATED PROTEIN 2"/>
    <property type="match status" value="1"/>
</dbReference>
<name>A0ABY7E5B7_MYAAR</name>
<dbReference type="Proteomes" id="UP001164746">
    <property type="component" value="Chromosome 4"/>
</dbReference>
<evidence type="ECO:0000256" key="5">
    <source>
        <dbReference type="ARBA" id="ARBA00022490"/>
    </source>
</evidence>
<evidence type="ECO:0000256" key="7">
    <source>
        <dbReference type="ARBA" id="ARBA00022701"/>
    </source>
</evidence>
<sequence>MENAVANLEALKADSDVNNLSQRLKCEFEDNDETVNPAALLPKLEEAKRDYAGLVQQAADIQHAQMEAMTEFRGHLNDVCQLLLTLQSKSGAEMTEKPAELCRLESFLGTSVPWGVPEPDNSLVGSETPGSGGEGSRVSCPGSDISTCSDQKAGVESSGQCRDGDFVPVSETEFESVSSLIRGKVKLADVNSSASPIFLCRTISQSSSTVCTAIMAFTFSSRSRLQRTTSASSASSTISPVLSSSNDTVSANTRLVLLLAGVRLCDVVDGICQPPVRVVVISSPHMHVLDRSLLDQNWCDLVVQSDTLNPERHAHLRAR</sequence>
<gene>
    <name evidence="16" type="ORF">MAR_010545</name>
</gene>
<evidence type="ECO:0000256" key="3">
    <source>
        <dbReference type="ARBA" id="ARBA00010684"/>
    </source>
</evidence>
<evidence type="ECO:0000256" key="9">
    <source>
        <dbReference type="ARBA" id="ARBA00022838"/>
    </source>
</evidence>
<comment type="similarity">
    <text evidence="3">Belongs to the SKA2 family.</text>
</comment>
<keyword evidence="10" id="KW-0206">Cytoskeleton</keyword>
<evidence type="ECO:0000313" key="16">
    <source>
        <dbReference type="EMBL" id="WAR03987.1"/>
    </source>
</evidence>
<evidence type="ECO:0000256" key="8">
    <source>
        <dbReference type="ARBA" id="ARBA00022776"/>
    </source>
</evidence>
<proteinExistence type="inferred from homology"/>
<evidence type="ECO:0000256" key="14">
    <source>
        <dbReference type="SAM" id="MobiDB-lite"/>
    </source>
</evidence>
<evidence type="ECO:0000256" key="10">
    <source>
        <dbReference type="ARBA" id="ARBA00023212"/>
    </source>
</evidence>
<keyword evidence="11" id="KW-0131">Cell cycle</keyword>
<feature type="non-terminal residue" evidence="16">
    <location>
        <position position="1"/>
    </location>
</feature>
<evidence type="ECO:0000313" key="17">
    <source>
        <dbReference type="Proteomes" id="UP001164746"/>
    </source>
</evidence>
<accession>A0ABY7E5B7</accession>
<keyword evidence="4" id="KW-0158">Chromosome</keyword>
<dbReference type="Gene3D" id="6.10.250.1380">
    <property type="match status" value="1"/>
</dbReference>
<evidence type="ECO:0000256" key="13">
    <source>
        <dbReference type="ARBA" id="ARBA00029651"/>
    </source>
</evidence>
<evidence type="ECO:0000256" key="6">
    <source>
        <dbReference type="ARBA" id="ARBA00022618"/>
    </source>
</evidence>
<comment type="subcellular location">
    <subcellularLocation>
        <location evidence="2">Chromosome</location>
        <location evidence="2">Centromere</location>
        <location evidence="2">Kinetochore</location>
    </subcellularLocation>
    <subcellularLocation>
        <location evidence="1">Cytoplasm</location>
        <location evidence="1">Cytoskeleton</location>
        <location evidence="1">Spindle</location>
    </subcellularLocation>
</comment>
<evidence type="ECO:0000256" key="1">
    <source>
        <dbReference type="ARBA" id="ARBA00004186"/>
    </source>
</evidence>
<dbReference type="EMBL" id="CP111015">
    <property type="protein sequence ID" value="WAR03987.1"/>
    <property type="molecule type" value="Genomic_DNA"/>
</dbReference>
<feature type="region of interest" description="Disordered" evidence="14">
    <location>
        <begin position="119"/>
        <end position="140"/>
    </location>
</feature>
<evidence type="ECO:0000256" key="12">
    <source>
        <dbReference type="ARBA" id="ARBA00023328"/>
    </source>
</evidence>
<dbReference type="PANTHER" id="PTHR32017">
    <property type="entry name" value="SPINDLE AND KINETOCHORE-ASSOCIATED PROTEIN 2"/>
    <property type="match status" value="1"/>
</dbReference>
<dbReference type="Pfam" id="PF16740">
    <property type="entry name" value="SKA2"/>
    <property type="match status" value="1"/>
</dbReference>
<keyword evidence="6" id="KW-0132">Cell division</keyword>
<dbReference type="InterPro" id="IPR042091">
    <property type="entry name" value="Ska2_N"/>
</dbReference>
<keyword evidence="17" id="KW-1185">Reference proteome</keyword>
<dbReference type="InterPro" id="IPR026762">
    <property type="entry name" value="Ska2"/>
</dbReference>
<evidence type="ECO:0000256" key="11">
    <source>
        <dbReference type="ARBA" id="ARBA00023306"/>
    </source>
</evidence>
<protein>
    <recommendedName>
        <fullName evidence="13">Protein FAM33A</fullName>
    </recommendedName>
</protein>
<reference evidence="16" key="1">
    <citation type="submission" date="2022-11" db="EMBL/GenBank/DDBJ databases">
        <title>Centuries of genome instability and evolution in soft-shell clam transmissible cancer (bioRxiv).</title>
        <authorList>
            <person name="Hart S.F.M."/>
            <person name="Yonemitsu M.A."/>
            <person name="Giersch R.M."/>
            <person name="Beal B.F."/>
            <person name="Arriagada G."/>
            <person name="Davis B.W."/>
            <person name="Ostrander E.A."/>
            <person name="Goff S.P."/>
            <person name="Metzger M.J."/>
        </authorList>
    </citation>
    <scope>NUCLEOTIDE SEQUENCE</scope>
    <source>
        <strain evidence="16">MELC-2E11</strain>
        <tissue evidence="16">Siphon/mantle</tissue>
    </source>
</reference>
<keyword evidence="9" id="KW-0995">Kinetochore</keyword>